<evidence type="ECO:0008006" key="2">
    <source>
        <dbReference type="Google" id="ProtNLM"/>
    </source>
</evidence>
<dbReference type="InterPro" id="IPR012675">
    <property type="entry name" value="Beta-grasp_dom_sf"/>
</dbReference>
<reference evidence="1" key="1">
    <citation type="submission" date="2018-05" db="EMBL/GenBank/DDBJ databases">
        <authorList>
            <person name="Lanie J.A."/>
            <person name="Ng W.-L."/>
            <person name="Kazmierczak K.M."/>
            <person name="Andrzejewski T.M."/>
            <person name="Davidsen T.M."/>
            <person name="Wayne K.J."/>
            <person name="Tettelin H."/>
            <person name="Glass J.I."/>
            <person name="Rusch D."/>
            <person name="Podicherti R."/>
            <person name="Tsui H.-C.T."/>
            <person name="Winkler M.E."/>
        </authorList>
    </citation>
    <scope>NUCLEOTIDE SEQUENCE</scope>
</reference>
<gene>
    <name evidence="1" type="ORF">METZ01_LOCUS78006</name>
</gene>
<proteinExistence type="predicted"/>
<accession>A0A381UAA2</accession>
<name>A0A381UAA2_9ZZZZ</name>
<dbReference type="Gene3D" id="3.10.20.30">
    <property type="match status" value="1"/>
</dbReference>
<dbReference type="InterPro" id="IPR003749">
    <property type="entry name" value="ThiS/MoaD-like"/>
</dbReference>
<organism evidence="1">
    <name type="scientific">marine metagenome</name>
    <dbReference type="NCBI Taxonomy" id="408172"/>
    <lineage>
        <taxon>unclassified sequences</taxon>
        <taxon>metagenomes</taxon>
        <taxon>ecological metagenomes</taxon>
    </lineage>
</organism>
<evidence type="ECO:0000313" key="1">
    <source>
        <dbReference type="EMBL" id="SVA25152.1"/>
    </source>
</evidence>
<dbReference type="Pfam" id="PF02597">
    <property type="entry name" value="ThiS"/>
    <property type="match status" value="1"/>
</dbReference>
<sequence>MRALRDDLNPDALAAIEGDQVKVAVNQVILRTEQNLNEGDEVAFLPPITGG</sequence>
<dbReference type="SUPFAM" id="SSF54285">
    <property type="entry name" value="MoaD/ThiS"/>
    <property type="match status" value="1"/>
</dbReference>
<dbReference type="AlphaFoldDB" id="A0A381UAA2"/>
<protein>
    <recommendedName>
        <fullName evidence="2">Molybdopterin synthase sulfur carrier subunit</fullName>
    </recommendedName>
</protein>
<dbReference type="EMBL" id="UINC01006049">
    <property type="protein sequence ID" value="SVA25152.1"/>
    <property type="molecule type" value="Genomic_DNA"/>
</dbReference>
<dbReference type="InterPro" id="IPR016155">
    <property type="entry name" value="Mopterin_synth/thiamin_S_b"/>
</dbReference>